<name>A0A3M9XKN0_9HYPH</name>
<proteinExistence type="predicted"/>
<dbReference type="PANTHER" id="PTHR43245:SF13">
    <property type="entry name" value="UDP-D-APIOSE_UDP-D-XYLOSE SYNTHASE 2"/>
    <property type="match status" value="1"/>
</dbReference>
<evidence type="ECO:0000259" key="1">
    <source>
        <dbReference type="Pfam" id="PF01370"/>
    </source>
</evidence>
<feature type="domain" description="NAD-dependent epimerase/dehydratase" evidence="1">
    <location>
        <begin position="7"/>
        <end position="246"/>
    </location>
</feature>
<dbReference type="PANTHER" id="PTHR43245">
    <property type="entry name" value="BIFUNCTIONAL POLYMYXIN RESISTANCE PROTEIN ARNA"/>
    <property type="match status" value="1"/>
</dbReference>
<dbReference type="OrthoDB" id="7305551at2"/>
<dbReference type="Gene3D" id="3.90.25.10">
    <property type="entry name" value="UDP-galactose 4-epimerase, domain 1"/>
    <property type="match status" value="1"/>
</dbReference>
<evidence type="ECO:0000313" key="3">
    <source>
        <dbReference type="Proteomes" id="UP000268623"/>
    </source>
</evidence>
<dbReference type="Proteomes" id="UP000268623">
    <property type="component" value="Unassembled WGS sequence"/>
</dbReference>
<dbReference type="InterPro" id="IPR001509">
    <property type="entry name" value="Epimerase_deHydtase"/>
</dbReference>
<dbReference type="AlphaFoldDB" id="A0A3M9XKN0"/>
<dbReference type="EMBL" id="QWDD01000001">
    <property type="protein sequence ID" value="RNJ48345.1"/>
    <property type="molecule type" value="Genomic_DNA"/>
</dbReference>
<protein>
    <submittedName>
        <fullName evidence="2">NAD-dependent epimerase/dehydratase family protein</fullName>
    </submittedName>
</protein>
<reference evidence="2 3" key="1">
    <citation type="submission" date="2018-08" db="EMBL/GenBank/DDBJ databases">
        <title>Genome sequence of Methylocystis hirsuta CSC1, a methanotroph able to accumulate PHAs.</title>
        <authorList>
            <person name="Bordel S."/>
            <person name="Rodriguez E."/>
            <person name="Gancedo J."/>
            <person name="Munoz R."/>
        </authorList>
    </citation>
    <scope>NUCLEOTIDE SEQUENCE [LARGE SCALE GENOMIC DNA]</scope>
    <source>
        <strain evidence="2 3">CSC1</strain>
    </source>
</reference>
<gene>
    <name evidence="2" type="ORF">D1O30_00615</name>
</gene>
<keyword evidence="3" id="KW-1185">Reference proteome</keyword>
<organism evidence="2 3">
    <name type="scientific">Methylocystis hirsuta</name>
    <dbReference type="NCBI Taxonomy" id="369798"/>
    <lineage>
        <taxon>Bacteria</taxon>
        <taxon>Pseudomonadati</taxon>
        <taxon>Pseudomonadota</taxon>
        <taxon>Alphaproteobacteria</taxon>
        <taxon>Hyphomicrobiales</taxon>
        <taxon>Methylocystaceae</taxon>
        <taxon>Methylocystis</taxon>
    </lineage>
</organism>
<dbReference type="InterPro" id="IPR050177">
    <property type="entry name" value="Lipid_A_modif_metabolic_enz"/>
</dbReference>
<dbReference type="SUPFAM" id="SSF51735">
    <property type="entry name" value="NAD(P)-binding Rossmann-fold domains"/>
    <property type="match status" value="1"/>
</dbReference>
<dbReference type="InterPro" id="IPR036291">
    <property type="entry name" value="NAD(P)-bd_dom_sf"/>
</dbReference>
<dbReference type="Pfam" id="PF01370">
    <property type="entry name" value="Epimerase"/>
    <property type="match status" value="1"/>
</dbReference>
<sequence length="330" mass="34766">MAAFERILVTGGAGFVGGHLCGALAEAYPQATLSLLLRPGERGGHEAFAAAVADLVDEAAIDALIARVRPDLVVHLAGQSSIGQALHAAEMTWRANFHGSFALGAAVARHCPTAAFLFASTAAAYGASFRDGVLNEDAPLRPLDFYSRSKVAAESALSDLLAAKGRLVVARPVNHSGPGQRNRNFALASFAAQIAAIETGRAEPRLVVGDLSKARDFLDVRDVVDAYMRLIEKARDLPASVSIFNIASGTAHRLEALLERLRGRAKAQFAIEVDPALLRPGGSDLASVACDATRLTEATGWRPRHDIDDMLQALLDDARAAQTQAATATS</sequence>
<comment type="caution">
    <text evidence="2">The sequence shown here is derived from an EMBL/GenBank/DDBJ whole genome shotgun (WGS) entry which is preliminary data.</text>
</comment>
<dbReference type="RefSeq" id="WP_123174349.1">
    <property type="nucleotide sequence ID" value="NZ_QWDD01000001.1"/>
</dbReference>
<accession>A0A3M9XKN0</accession>
<dbReference type="Gene3D" id="3.40.50.720">
    <property type="entry name" value="NAD(P)-binding Rossmann-like Domain"/>
    <property type="match status" value="1"/>
</dbReference>
<evidence type="ECO:0000313" key="2">
    <source>
        <dbReference type="EMBL" id="RNJ48345.1"/>
    </source>
</evidence>